<accession>A0AAE0LYV4</accession>
<keyword evidence="3" id="KW-1185">Reference proteome</keyword>
<keyword evidence="1" id="KW-0472">Membrane</keyword>
<sequence length="173" mass="19479">MSVVVNTKTCFSAVNMLYDIPFSEISHCLPRHVAFYLPGNNKGFLTSSSRRFRRALRKARAVPAALAVLLGFGGLLRRGGVCLWRGCLQTWFYLVPGLLPLSFYQTCGSCGCLTDEILAFEVERKSRVSWQNRRYHVQKLDHVSNERRGTPKETPATSSQTLTLEIESNSSNF</sequence>
<proteinExistence type="predicted"/>
<gene>
    <name evidence="2" type="ORF">B0H66DRAFT_631501</name>
</gene>
<keyword evidence="1" id="KW-1133">Transmembrane helix</keyword>
<name>A0AAE0LYV4_9PEZI</name>
<keyword evidence="1" id="KW-0812">Transmembrane</keyword>
<dbReference type="EMBL" id="JAUEDM010000008">
    <property type="protein sequence ID" value="KAK3312738.1"/>
    <property type="molecule type" value="Genomic_DNA"/>
</dbReference>
<evidence type="ECO:0000313" key="2">
    <source>
        <dbReference type="EMBL" id="KAK3312738.1"/>
    </source>
</evidence>
<reference evidence="2" key="1">
    <citation type="journal article" date="2023" name="Mol. Phylogenet. Evol.">
        <title>Genome-scale phylogeny and comparative genomics of the fungal order Sordariales.</title>
        <authorList>
            <person name="Hensen N."/>
            <person name="Bonometti L."/>
            <person name="Westerberg I."/>
            <person name="Brannstrom I.O."/>
            <person name="Guillou S."/>
            <person name="Cros-Aarteil S."/>
            <person name="Calhoun S."/>
            <person name="Haridas S."/>
            <person name="Kuo A."/>
            <person name="Mondo S."/>
            <person name="Pangilinan J."/>
            <person name="Riley R."/>
            <person name="LaButti K."/>
            <person name="Andreopoulos B."/>
            <person name="Lipzen A."/>
            <person name="Chen C."/>
            <person name="Yan M."/>
            <person name="Daum C."/>
            <person name="Ng V."/>
            <person name="Clum A."/>
            <person name="Steindorff A."/>
            <person name="Ohm R.A."/>
            <person name="Martin F."/>
            <person name="Silar P."/>
            <person name="Natvig D.O."/>
            <person name="Lalanne C."/>
            <person name="Gautier V."/>
            <person name="Ament-Velasquez S.L."/>
            <person name="Kruys A."/>
            <person name="Hutchinson M.I."/>
            <person name="Powell A.J."/>
            <person name="Barry K."/>
            <person name="Miller A.N."/>
            <person name="Grigoriev I.V."/>
            <person name="Debuchy R."/>
            <person name="Gladieux P."/>
            <person name="Hiltunen Thoren M."/>
            <person name="Johannesson H."/>
        </authorList>
    </citation>
    <scope>NUCLEOTIDE SEQUENCE</scope>
    <source>
        <strain evidence="2">CBS 118394</strain>
    </source>
</reference>
<evidence type="ECO:0000313" key="3">
    <source>
        <dbReference type="Proteomes" id="UP001283341"/>
    </source>
</evidence>
<dbReference type="Proteomes" id="UP001283341">
    <property type="component" value="Unassembled WGS sequence"/>
</dbReference>
<protein>
    <submittedName>
        <fullName evidence="2">Uncharacterized protein</fullName>
    </submittedName>
</protein>
<comment type="caution">
    <text evidence="2">The sequence shown here is derived from an EMBL/GenBank/DDBJ whole genome shotgun (WGS) entry which is preliminary data.</text>
</comment>
<organism evidence="2 3">
    <name type="scientific">Apodospora peruviana</name>
    <dbReference type="NCBI Taxonomy" id="516989"/>
    <lineage>
        <taxon>Eukaryota</taxon>
        <taxon>Fungi</taxon>
        <taxon>Dikarya</taxon>
        <taxon>Ascomycota</taxon>
        <taxon>Pezizomycotina</taxon>
        <taxon>Sordariomycetes</taxon>
        <taxon>Sordariomycetidae</taxon>
        <taxon>Sordariales</taxon>
        <taxon>Lasiosphaeriaceae</taxon>
        <taxon>Apodospora</taxon>
    </lineage>
</organism>
<feature type="transmembrane region" description="Helical" evidence="1">
    <location>
        <begin position="59"/>
        <end position="76"/>
    </location>
</feature>
<reference evidence="2" key="2">
    <citation type="submission" date="2023-06" db="EMBL/GenBank/DDBJ databases">
        <authorList>
            <consortium name="Lawrence Berkeley National Laboratory"/>
            <person name="Haridas S."/>
            <person name="Hensen N."/>
            <person name="Bonometti L."/>
            <person name="Westerberg I."/>
            <person name="Brannstrom I.O."/>
            <person name="Guillou S."/>
            <person name="Cros-Aarteil S."/>
            <person name="Calhoun S."/>
            <person name="Kuo A."/>
            <person name="Mondo S."/>
            <person name="Pangilinan J."/>
            <person name="Riley R."/>
            <person name="Labutti K."/>
            <person name="Andreopoulos B."/>
            <person name="Lipzen A."/>
            <person name="Chen C."/>
            <person name="Yanf M."/>
            <person name="Daum C."/>
            <person name="Ng V."/>
            <person name="Clum A."/>
            <person name="Steindorff A."/>
            <person name="Ohm R."/>
            <person name="Martin F."/>
            <person name="Silar P."/>
            <person name="Natvig D."/>
            <person name="Lalanne C."/>
            <person name="Gautier V."/>
            <person name="Ament-Velasquez S.L."/>
            <person name="Kruys A."/>
            <person name="Hutchinson M.I."/>
            <person name="Powell A.J."/>
            <person name="Barry K."/>
            <person name="Miller A.N."/>
            <person name="Grigoriev I.V."/>
            <person name="Debuchy R."/>
            <person name="Gladieux P."/>
            <person name="Thoren M.H."/>
            <person name="Johannesson H."/>
        </authorList>
    </citation>
    <scope>NUCLEOTIDE SEQUENCE</scope>
    <source>
        <strain evidence="2">CBS 118394</strain>
    </source>
</reference>
<evidence type="ECO:0000256" key="1">
    <source>
        <dbReference type="SAM" id="Phobius"/>
    </source>
</evidence>
<dbReference type="AlphaFoldDB" id="A0AAE0LYV4"/>